<dbReference type="SMART" id="SM00382">
    <property type="entry name" value="AAA"/>
    <property type="match status" value="1"/>
</dbReference>
<evidence type="ECO:0000256" key="3">
    <source>
        <dbReference type="ARBA" id="ARBA00022840"/>
    </source>
</evidence>
<protein>
    <submittedName>
        <fullName evidence="5">ATP-binding cassette domain-containing protein</fullName>
    </submittedName>
</protein>
<accession>A0ABU5JLC9</accession>
<dbReference type="Pfam" id="PF00005">
    <property type="entry name" value="ABC_tran"/>
    <property type="match status" value="1"/>
</dbReference>
<dbReference type="InterPro" id="IPR027417">
    <property type="entry name" value="P-loop_NTPase"/>
</dbReference>
<keyword evidence="2" id="KW-0547">Nucleotide-binding</keyword>
<dbReference type="Gene3D" id="3.40.50.300">
    <property type="entry name" value="P-loop containing nucleotide triphosphate hydrolases"/>
    <property type="match status" value="1"/>
</dbReference>
<dbReference type="SUPFAM" id="SSF52540">
    <property type="entry name" value="P-loop containing nucleoside triphosphate hydrolases"/>
    <property type="match status" value="1"/>
</dbReference>
<dbReference type="GO" id="GO:0005524">
    <property type="term" value="F:ATP binding"/>
    <property type="evidence" value="ECO:0007669"/>
    <property type="project" value="UniProtKB-KW"/>
</dbReference>
<dbReference type="Pfam" id="PF12399">
    <property type="entry name" value="BCA_ABC_TP_C"/>
    <property type="match status" value="1"/>
</dbReference>
<proteinExistence type="predicted"/>
<comment type="caution">
    <text evidence="5">The sequence shown here is derived from an EMBL/GenBank/DDBJ whole genome shotgun (WGS) entry which is preliminary data.</text>
</comment>
<organism evidence="5 6">
    <name type="scientific">Micromonospora sicca</name>
    <dbReference type="NCBI Taxonomy" id="2202420"/>
    <lineage>
        <taxon>Bacteria</taxon>
        <taxon>Bacillati</taxon>
        <taxon>Actinomycetota</taxon>
        <taxon>Actinomycetes</taxon>
        <taxon>Micromonosporales</taxon>
        <taxon>Micromonosporaceae</taxon>
        <taxon>Micromonospora</taxon>
    </lineage>
</organism>
<dbReference type="PROSITE" id="PS50893">
    <property type="entry name" value="ABC_TRANSPORTER_2"/>
    <property type="match status" value="1"/>
</dbReference>
<evidence type="ECO:0000259" key="4">
    <source>
        <dbReference type="PROSITE" id="PS50893"/>
    </source>
</evidence>
<evidence type="ECO:0000256" key="2">
    <source>
        <dbReference type="ARBA" id="ARBA00022741"/>
    </source>
</evidence>
<dbReference type="EMBL" id="JAXOTQ010000046">
    <property type="protein sequence ID" value="MDZ5493434.1"/>
    <property type="molecule type" value="Genomic_DNA"/>
</dbReference>
<dbReference type="InterPro" id="IPR003593">
    <property type="entry name" value="AAA+_ATPase"/>
</dbReference>
<dbReference type="PANTHER" id="PTHR45772:SF2">
    <property type="entry name" value="ABC TRANSPORTER ATP-BINDING PROTEIN"/>
    <property type="match status" value="1"/>
</dbReference>
<feature type="domain" description="ABC transporter" evidence="4">
    <location>
        <begin position="4"/>
        <end position="251"/>
    </location>
</feature>
<reference evidence="5 6" key="1">
    <citation type="submission" date="2023-12" db="EMBL/GenBank/DDBJ databases">
        <title>Micromonospora sp. nov., isolated from Atacama Desert.</title>
        <authorList>
            <person name="Carro L."/>
            <person name="Golinska P."/>
            <person name="Klenk H.-P."/>
            <person name="Goodfellow M."/>
        </authorList>
    </citation>
    <scope>NUCLEOTIDE SEQUENCE [LARGE SCALE GENOMIC DNA]</scope>
    <source>
        <strain evidence="5 6">4G53</strain>
    </source>
</reference>
<dbReference type="PANTHER" id="PTHR45772">
    <property type="entry name" value="CONSERVED COMPONENT OF ABC TRANSPORTER FOR NATURAL AMINO ACIDS-RELATED"/>
    <property type="match status" value="1"/>
</dbReference>
<dbReference type="InterPro" id="IPR003439">
    <property type="entry name" value="ABC_transporter-like_ATP-bd"/>
</dbReference>
<keyword evidence="3 5" id="KW-0067">ATP-binding</keyword>
<evidence type="ECO:0000313" key="5">
    <source>
        <dbReference type="EMBL" id="MDZ5493434.1"/>
    </source>
</evidence>
<sequence>MTALVVDKLTVRYGSLRALNQVSWRVDSGEILGVIGPNGAGKSSSFAAISNVVRREGTATLHGKSTDGVPTQALARRGLRRTFQHNSFFGKLTVLQNAMTAFQVEGGTRLAATIGMPWRQARERAACRDRAAALLREFGIGDTYHDRYPDDVPYGLQRVLSLVLAYGSGAEVLLVDEPAAGVGGADLQSLSDLLGELRKRGVAMVLIEHHMDLVMRLVDRVAVIDRGELIAYGSPDDVQRDPAVLEAYLGRSE</sequence>
<dbReference type="InterPro" id="IPR051120">
    <property type="entry name" value="ABC_AA/LPS_Transport"/>
</dbReference>
<dbReference type="Proteomes" id="UP001290101">
    <property type="component" value="Unassembled WGS sequence"/>
</dbReference>
<gene>
    <name evidence="5" type="ORF">U2F25_28890</name>
</gene>
<name>A0ABU5JLC9_9ACTN</name>
<evidence type="ECO:0000313" key="6">
    <source>
        <dbReference type="Proteomes" id="UP001290101"/>
    </source>
</evidence>
<dbReference type="RefSeq" id="WP_322443026.1">
    <property type="nucleotide sequence ID" value="NZ_JAXOTQ010000046.1"/>
</dbReference>
<dbReference type="InterPro" id="IPR032823">
    <property type="entry name" value="BCA_ABC_TP_C"/>
</dbReference>
<keyword evidence="1" id="KW-0813">Transport</keyword>
<keyword evidence="6" id="KW-1185">Reference proteome</keyword>
<evidence type="ECO:0000256" key="1">
    <source>
        <dbReference type="ARBA" id="ARBA00022448"/>
    </source>
</evidence>